<dbReference type="EMBL" id="CP060715">
    <property type="protein sequence ID" value="QNN61553.1"/>
    <property type="molecule type" value="Genomic_DNA"/>
</dbReference>
<dbReference type="KEGG" id="eio:H9L01_04140"/>
<proteinExistence type="predicted"/>
<dbReference type="AlphaFoldDB" id="A0A7G9S128"/>
<feature type="transmembrane region" description="Helical" evidence="1">
    <location>
        <begin position="220"/>
        <end position="243"/>
    </location>
</feature>
<protein>
    <submittedName>
        <fullName evidence="3">Uncharacterized protein</fullName>
    </submittedName>
</protein>
<evidence type="ECO:0000256" key="1">
    <source>
        <dbReference type="SAM" id="Phobius"/>
    </source>
</evidence>
<accession>A0A7G9S128</accession>
<keyword evidence="1" id="KW-0812">Transmembrane</keyword>
<keyword evidence="1" id="KW-1133">Transmembrane helix</keyword>
<keyword evidence="4" id="KW-1185">Reference proteome</keyword>
<keyword evidence="1" id="KW-0472">Membrane</keyword>
<dbReference type="RefSeq" id="WP_187534752.1">
    <property type="nucleotide sequence ID" value="NZ_CBCSHU010000003.1"/>
</dbReference>
<feature type="chain" id="PRO_5028968583" evidence="2">
    <location>
        <begin position="23"/>
        <end position="247"/>
    </location>
</feature>
<organism evidence="3 4">
    <name type="scientific">Erysipelothrix inopinata</name>
    <dbReference type="NCBI Taxonomy" id="225084"/>
    <lineage>
        <taxon>Bacteria</taxon>
        <taxon>Bacillati</taxon>
        <taxon>Bacillota</taxon>
        <taxon>Erysipelotrichia</taxon>
        <taxon>Erysipelotrichales</taxon>
        <taxon>Erysipelotrichaceae</taxon>
        <taxon>Erysipelothrix</taxon>
    </lineage>
</organism>
<sequence length="247" mass="28604">MKKTAIFLLLLSLLASPFSIWAEEPTIDEFSATQAEDINNIQDSIEYYHQFMKNDNHHYGNLTGEVQTTTTGGTQDISETLYDTGSLNSIVQYRYYFVLTDIGNKVVFSKNENDTMAINTIELANENVDKLTLPVDTSRLQSLIDSHHLNPEGLVYYYSPNYDSYFIYFPESEAIIPIKQSHKPFNNSINEWEVIEFEDFRNLNKSNYDERNQSSFLRIFSFPIIIFVFAMGAIILVIISIFYKKEK</sequence>
<evidence type="ECO:0000313" key="3">
    <source>
        <dbReference type="EMBL" id="QNN61553.1"/>
    </source>
</evidence>
<evidence type="ECO:0000256" key="2">
    <source>
        <dbReference type="SAM" id="SignalP"/>
    </source>
</evidence>
<name>A0A7G9S128_9FIRM</name>
<feature type="signal peptide" evidence="2">
    <location>
        <begin position="1"/>
        <end position="22"/>
    </location>
</feature>
<gene>
    <name evidence="3" type="ORF">H9L01_04140</name>
</gene>
<reference evidence="3 4" key="1">
    <citation type="submission" date="2020-08" db="EMBL/GenBank/DDBJ databases">
        <title>Genome sequence of Erysipelothrix inopinata DSM 15511T.</title>
        <authorList>
            <person name="Hyun D.-W."/>
            <person name="Bae J.-W."/>
        </authorList>
    </citation>
    <scope>NUCLEOTIDE SEQUENCE [LARGE SCALE GENOMIC DNA]</scope>
    <source>
        <strain evidence="3 4">DSM 15511</strain>
    </source>
</reference>
<keyword evidence="2" id="KW-0732">Signal</keyword>
<dbReference type="Proteomes" id="UP000515928">
    <property type="component" value="Chromosome"/>
</dbReference>
<evidence type="ECO:0000313" key="4">
    <source>
        <dbReference type="Proteomes" id="UP000515928"/>
    </source>
</evidence>